<proteinExistence type="predicted"/>
<name>A0A1H3IPS0_9PSEU</name>
<dbReference type="EMBL" id="FNON01000005">
    <property type="protein sequence ID" value="SDY29691.1"/>
    <property type="molecule type" value="Genomic_DNA"/>
</dbReference>
<dbReference type="STRING" id="589385.SAMN05421504_10573"/>
<keyword evidence="2" id="KW-1185">Reference proteome</keyword>
<dbReference type="Proteomes" id="UP000199515">
    <property type="component" value="Unassembled WGS sequence"/>
</dbReference>
<protein>
    <submittedName>
        <fullName evidence="1">Uncharacterized protein</fullName>
    </submittedName>
</protein>
<reference evidence="1 2" key="1">
    <citation type="submission" date="2016-10" db="EMBL/GenBank/DDBJ databases">
        <authorList>
            <person name="de Groot N.N."/>
        </authorList>
    </citation>
    <scope>NUCLEOTIDE SEQUENCE [LARGE SCALE GENOMIC DNA]</scope>
    <source>
        <strain evidence="1 2">CPCC 202699</strain>
    </source>
</reference>
<gene>
    <name evidence="1" type="ORF">SAMN05421504_10573</name>
</gene>
<evidence type="ECO:0000313" key="1">
    <source>
        <dbReference type="EMBL" id="SDY29691.1"/>
    </source>
</evidence>
<dbReference type="AlphaFoldDB" id="A0A1H3IPS0"/>
<organism evidence="1 2">
    <name type="scientific">Amycolatopsis xylanica</name>
    <dbReference type="NCBI Taxonomy" id="589385"/>
    <lineage>
        <taxon>Bacteria</taxon>
        <taxon>Bacillati</taxon>
        <taxon>Actinomycetota</taxon>
        <taxon>Actinomycetes</taxon>
        <taxon>Pseudonocardiales</taxon>
        <taxon>Pseudonocardiaceae</taxon>
        <taxon>Amycolatopsis</taxon>
    </lineage>
</organism>
<accession>A0A1H3IPS0</accession>
<dbReference type="RefSeq" id="WP_091293133.1">
    <property type="nucleotide sequence ID" value="NZ_FNON01000005.1"/>
</dbReference>
<evidence type="ECO:0000313" key="2">
    <source>
        <dbReference type="Proteomes" id="UP000199515"/>
    </source>
</evidence>
<dbReference type="OrthoDB" id="4555377at2"/>
<sequence length="110" mass="11932">MADPFLISVSATLAARTVIGLYELVKKKFTRDPEAMAALEAADQDKPESLQVLAERLDIAMKADTDFAAAVMEQAPARQTGDSDNVLNQNFGHVEGKLLQARDIHGDVSF</sequence>